<evidence type="ECO:0000256" key="1">
    <source>
        <dbReference type="SAM" id="MobiDB-lite"/>
    </source>
</evidence>
<sequence>MERGVFSHRSSGQRVSGPRDLTSRVRYSSVSDSTVKHSQSVHRLEATSRSVSTEQDRDMRPEETMMKMMMEVTGLSHDTCGEINPVQEGQPVNILWTAGLLKVMEDLWKPQEEAVALIIPQQRRYV</sequence>
<evidence type="ECO:0000313" key="2">
    <source>
        <dbReference type="EMBL" id="KAA0708230.1"/>
    </source>
</evidence>
<dbReference type="AlphaFoldDB" id="A0A5A9NEZ6"/>
<gene>
    <name evidence="2" type="ORF">E1301_Tti005472</name>
</gene>
<feature type="compositionally biased region" description="Polar residues" evidence="1">
    <location>
        <begin position="25"/>
        <end position="38"/>
    </location>
</feature>
<feature type="region of interest" description="Disordered" evidence="1">
    <location>
        <begin position="1"/>
        <end position="61"/>
    </location>
</feature>
<accession>A0A5A9NEZ6</accession>
<dbReference type="EMBL" id="SOYY01000018">
    <property type="protein sequence ID" value="KAA0708230.1"/>
    <property type="molecule type" value="Genomic_DNA"/>
</dbReference>
<comment type="caution">
    <text evidence="2">The sequence shown here is derived from an EMBL/GenBank/DDBJ whole genome shotgun (WGS) entry which is preliminary data.</text>
</comment>
<dbReference type="Proteomes" id="UP000324632">
    <property type="component" value="Chromosome 18"/>
</dbReference>
<evidence type="ECO:0000313" key="3">
    <source>
        <dbReference type="Proteomes" id="UP000324632"/>
    </source>
</evidence>
<organism evidence="2 3">
    <name type="scientific">Triplophysa tibetana</name>
    <dbReference type="NCBI Taxonomy" id="1572043"/>
    <lineage>
        <taxon>Eukaryota</taxon>
        <taxon>Metazoa</taxon>
        <taxon>Chordata</taxon>
        <taxon>Craniata</taxon>
        <taxon>Vertebrata</taxon>
        <taxon>Euteleostomi</taxon>
        <taxon>Actinopterygii</taxon>
        <taxon>Neopterygii</taxon>
        <taxon>Teleostei</taxon>
        <taxon>Ostariophysi</taxon>
        <taxon>Cypriniformes</taxon>
        <taxon>Nemacheilidae</taxon>
        <taxon>Triplophysa</taxon>
    </lineage>
</organism>
<protein>
    <submittedName>
        <fullName evidence="2">Uncharacterized protein</fullName>
    </submittedName>
</protein>
<name>A0A5A9NEZ6_9TELE</name>
<keyword evidence="3" id="KW-1185">Reference proteome</keyword>
<reference evidence="2 3" key="1">
    <citation type="journal article" date="2019" name="Mol. Ecol. Resour.">
        <title>Chromosome-level genome assembly of Triplophysa tibetana, a fish adapted to the harsh high-altitude environment of the Tibetan Plateau.</title>
        <authorList>
            <person name="Yang X."/>
            <person name="Liu H."/>
            <person name="Ma Z."/>
            <person name="Zou Y."/>
            <person name="Zou M."/>
            <person name="Mao Y."/>
            <person name="Li X."/>
            <person name="Wang H."/>
            <person name="Chen T."/>
            <person name="Wang W."/>
            <person name="Yang R."/>
        </authorList>
    </citation>
    <scope>NUCLEOTIDE SEQUENCE [LARGE SCALE GENOMIC DNA]</scope>
    <source>
        <strain evidence="2">TTIB1903HZAU</strain>
        <tissue evidence="2">Muscle</tissue>
    </source>
</reference>
<proteinExistence type="predicted"/>